<name>A0A917LCN5_9ACTN</name>
<dbReference type="Gene3D" id="2.60.120.260">
    <property type="entry name" value="Galactose-binding domain-like"/>
    <property type="match status" value="1"/>
</dbReference>
<evidence type="ECO:0000313" key="2">
    <source>
        <dbReference type="EMBL" id="GGJ59778.1"/>
    </source>
</evidence>
<protein>
    <recommendedName>
        <fullName evidence="1">F5/8 type C domain-containing protein</fullName>
    </recommendedName>
</protein>
<dbReference type="AlphaFoldDB" id="A0A917LCN5"/>
<dbReference type="InterPro" id="IPR008979">
    <property type="entry name" value="Galactose-bd-like_sf"/>
</dbReference>
<dbReference type="PROSITE" id="PS51318">
    <property type="entry name" value="TAT"/>
    <property type="match status" value="1"/>
</dbReference>
<sequence length="538" mass="59284">MTEVRPLLEEAEMEFVTSRRTLLRAVAAAASLGPVLGNAGGAHAAGRDRAGEARGTHGLTVPEQRMRGVYETALTPYKYGVVLENDLGFVDGPCVFRIGSAWYMTYFVLHGQDGLRNGYTTELARSEDLLHWEPLGTLLPFRSGAWDAAQAAGSIALPNTAWGASHPHTYGGRYWMSYFGGDQEGFEPGPLALSMASSATPLTPSTWTRRDAPVLAPGDADARWWENYRHFRSTVIHDPGGTLGAPFVMFYNARGGTRYEWTERIGLAVSNDMTSWTRYRTDPVISNPPLDSDGGISGDPQIVRMGDVWVMFYFGAFWRNGAFNTFACSYDLVNWTKWSGPMLLAPTEGFDRTYAHKPWVVQHEGTVYHFYTAVGDKRSIAVATSRDLSSRRRTGAEQVTASYTHWKNSVTSVRDGSTDPGTSSQDIWTAFETPNFYDWVEVAFPRPRSVSGLRLHVHDDGAHIRPPRHYDVEVDAGGGWVTVSGQARVPADCVAGANTVTFSPVTARRIRLYLHHRRGGVQPSSGGTYSGLTEIEIL</sequence>
<proteinExistence type="predicted"/>
<reference evidence="2" key="2">
    <citation type="submission" date="2020-09" db="EMBL/GenBank/DDBJ databases">
        <authorList>
            <person name="Sun Q."/>
            <person name="Ohkuma M."/>
        </authorList>
    </citation>
    <scope>NUCLEOTIDE SEQUENCE</scope>
    <source>
        <strain evidence="2">JCM 3086</strain>
    </source>
</reference>
<dbReference type="InterPro" id="IPR000421">
    <property type="entry name" value="FA58C"/>
</dbReference>
<reference evidence="2" key="1">
    <citation type="journal article" date="2014" name="Int. J. Syst. Evol. Microbiol.">
        <title>Complete genome sequence of Corynebacterium casei LMG S-19264T (=DSM 44701T), isolated from a smear-ripened cheese.</title>
        <authorList>
            <consortium name="US DOE Joint Genome Institute (JGI-PGF)"/>
            <person name="Walter F."/>
            <person name="Albersmeier A."/>
            <person name="Kalinowski J."/>
            <person name="Ruckert C."/>
        </authorList>
    </citation>
    <scope>NUCLEOTIDE SEQUENCE</scope>
    <source>
        <strain evidence="2">JCM 3086</strain>
    </source>
</reference>
<comment type="caution">
    <text evidence="2">The sequence shown here is derived from an EMBL/GenBank/DDBJ whole genome shotgun (WGS) entry which is preliminary data.</text>
</comment>
<accession>A0A917LCN5</accession>
<dbReference type="PROSITE" id="PS50022">
    <property type="entry name" value="FA58C_3"/>
    <property type="match status" value="1"/>
</dbReference>
<evidence type="ECO:0000259" key="1">
    <source>
        <dbReference type="PROSITE" id="PS50022"/>
    </source>
</evidence>
<dbReference type="InterPro" id="IPR006311">
    <property type="entry name" value="TAT_signal"/>
</dbReference>
<dbReference type="EMBL" id="BMQA01000061">
    <property type="protein sequence ID" value="GGJ59778.1"/>
    <property type="molecule type" value="Genomic_DNA"/>
</dbReference>
<dbReference type="PANTHER" id="PTHR35279">
    <property type="match status" value="1"/>
</dbReference>
<gene>
    <name evidence="2" type="ORF">GCM10010121_083020</name>
</gene>
<dbReference type="Gene3D" id="2.115.10.20">
    <property type="entry name" value="Glycosyl hydrolase domain, family 43"/>
    <property type="match status" value="2"/>
</dbReference>
<dbReference type="Proteomes" id="UP000657574">
    <property type="component" value="Unassembled WGS sequence"/>
</dbReference>
<dbReference type="Pfam" id="PF00754">
    <property type="entry name" value="F5_F8_type_C"/>
    <property type="match status" value="1"/>
</dbReference>
<feature type="domain" description="F5/8 type C" evidence="1">
    <location>
        <begin position="381"/>
        <end position="538"/>
    </location>
</feature>
<dbReference type="InterPro" id="IPR023296">
    <property type="entry name" value="Glyco_hydro_beta-prop_sf"/>
</dbReference>
<evidence type="ECO:0000313" key="3">
    <source>
        <dbReference type="Proteomes" id="UP000657574"/>
    </source>
</evidence>
<dbReference type="PANTHER" id="PTHR35279:SF1">
    <property type="entry name" value="ARABINANASE_LEVANSUCRASE_INVERTASE"/>
    <property type="match status" value="1"/>
</dbReference>
<dbReference type="SUPFAM" id="SSF49785">
    <property type="entry name" value="Galactose-binding domain-like"/>
    <property type="match status" value="1"/>
</dbReference>
<dbReference type="SUPFAM" id="SSF75005">
    <property type="entry name" value="Arabinanase/levansucrase/invertase"/>
    <property type="match status" value="2"/>
</dbReference>
<organism evidence="2 3">
    <name type="scientific">Streptomyces brasiliensis</name>
    <dbReference type="NCBI Taxonomy" id="1954"/>
    <lineage>
        <taxon>Bacteria</taxon>
        <taxon>Bacillati</taxon>
        <taxon>Actinomycetota</taxon>
        <taxon>Actinomycetes</taxon>
        <taxon>Kitasatosporales</taxon>
        <taxon>Streptomycetaceae</taxon>
        <taxon>Streptomyces</taxon>
    </lineage>
</organism>
<keyword evidence="3" id="KW-1185">Reference proteome</keyword>